<protein>
    <submittedName>
        <fullName evidence="1">Uncharacterized protein</fullName>
    </submittedName>
</protein>
<keyword evidence="2" id="KW-1185">Reference proteome</keyword>
<proteinExistence type="predicted"/>
<dbReference type="Proteomes" id="UP000016932">
    <property type="component" value="Unassembled WGS sequence"/>
</dbReference>
<sequence length="113" mass="12611">MDREAAEAAGSYCRGCAGRKPVILLWMSPWVAWAGRQLNRDDARRAASDIRIIASRLAILVADRVRNDWEDGVYNGIRIQGVPKFNSLMTVPSWLSAPFTPSLSKPHAQVYLI</sequence>
<dbReference type="AlphaFoldDB" id="M3A893"/>
<dbReference type="EMBL" id="KB446560">
    <property type="protein sequence ID" value="EME80826.1"/>
    <property type="molecule type" value="Genomic_DNA"/>
</dbReference>
<dbReference type="GeneID" id="19333512"/>
<organism evidence="1 2">
    <name type="scientific">Pseudocercospora fijiensis (strain CIRAD86)</name>
    <name type="common">Black leaf streak disease fungus</name>
    <name type="synonym">Mycosphaerella fijiensis</name>
    <dbReference type="NCBI Taxonomy" id="383855"/>
    <lineage>
        <taxon>Eukaryota</taxon>
        <taxon>Fungi</taxon>
        <taxon>Dikarya</taxon>
        <taxon>Ascomycota</taxon>
        <taxon>Pezizomycotina</taxon>
        <taxon>Dothideomycetes</taxon>
        <taxon>Dothideomycetidae</taxon>
        <taxon>Mycosphaerellales</taxon>
        <taxon>Mycosphaerellaceae</taxon>
        <taxon>Pseudocercospora</taxon>
    </lineage>
</organism>
<dbReference type="KEGG" id="pfj:MYCFIDRAFT_176209"/>
<name>M3A893_PSEFD</name>
<evidence type="ECO:0000313" key="2">
    <source>
        <dbReference type="Proteomes" id="UP000016932"/>
    </source>
</evidence>
<dbReference type="HOGENOM" id="CLU_2134638_0_0_1"/>
<dbReference type="VEuPathDB" id="FungiDB:MYCFIDRAFT_176209"/>
<dbReference type="RefSeq" id="XP_007928198.1">
    <property type="nucleotide sequence ID" value="XM_007930007.1"/>
</dbReference>
<reference evidence="1 2" key="1">
    <citation type="journal article" date="2012" name="PLoS Pathog.">
        <title>Diverse lifestyles and strategies of plant pathogenesis encoded in the genomes of eighteen Dothideomycetes fungi.</title>
        <authorList>
            <person name="Ohm R.A."/>
            <person name="Feau N."/>
            <person name="Henrissat B."/>
            <person name="Schoch C.L."/>
            <person name="Horwitz B.A."/>
            <person name="Barry K.W."/>
            <person name="Condon B.J."/>
            <person name="Copeland A.C."/>
            <person name="Dhillon B."/>
            <person name="Glaser F."/>
            <person name="Hesse C.N."/>
            <person name="Kosti I."/>
            <person name="LaButti K."/>
            <person name="Lindquist E.A."/>
            <person name="Lucas S."/>
            <person name="Salamov A.A."/>
            <person name="Bradshaw R.E."/>
            <person name="Ciuffetti L."/>
            <person name="Hamelin R.C."/>
            <person name="Kema G.H.J."/>
            <person name="Lawrence C."/>
            <person name="Scott J.A."/>
            <person name="Spatafora J.W."/>
            <person name="Turgeon B.G."/>
            <person name="de Wit P.J.G.M."/>
            <person name="Zhong S."/>
            <person name="Goodwin S.B."/>
            <person name="Grigoriev I.V."/>
        </authorList>
    </citation>
    <scope>NUCLEOTIDE SEQUENCE [LARGE SCALE GENOMIC DNA]</scope>
    <source>
        <strain evidence="1 2">CIRAD86</strain>
    </source>
</reference>
<gene>
    <name evidence="1" type="ORF">MYCFIDRAFT_176209</name>
</gene>
<accession>M3A893</accession>
<evidence type="ECO:0000313" key="1">
    <source>
        <dbReference type="EMBL" id="EME80826.1"/>
    </source>
</evidence>